<dbReference type="AlphaFoldDB" id="A0A3M7PIF4"/>
<comment type="caution">
    <text evidence="1">The sequence shown here is derived from an EMBL/GenBank/DDBJ whole genome shotgun (WGS) entry which is preliminary data.</text>
</comment>
<protein>
    <submittedName>
        <fullName evidence="1">Uncharacterized protein</fullName>
    </submittedName>
</protein>
<sequence>MNGMTLDFPSSPKILIVGLLKKSLMHEIDLVQKSNNFSVTKNQERGHSVKYHKEISRLQQRDNSTEMLAY</sequence>
<reference evidence="1 2" key="1">
    <citation type="journal article" date="2018" name="Sci. Rep.">
        <title>Genomic signatures of local adaptation to the degree of environmental predictability in rotifers.</title>
        <authorList>
            <person name="Franch-Gras L."/>
            <person name="Hahn C."/>
            <person name="Garcia-Roger E.M."/>
            <person name="Carmona M.J."/>
            <person name="Serra M."/>
            <person name="Gomez A."/>
        </authorList>
    </citation>
    <scope>NUCLEOTIDE SEQUENCE [LARGE SCALE GENOMIC DNA]</scope>
    <source>
        <strain evidence="1">HYR1</strain>
    </source>
</reference>
<proteinExistence type="predicted"/>
<evidence type="ECO:0000313" key="2">
    <source>
        <dbReference type="Proteomes" id="UP000276133"/>
    </source>
</evidence>
<dbReference type="EMBL" id="REGN01010778">
    <property type="protein sequence ID" value="RMZ98437.1"/>
    <property type="molecule type" value="Genomic_DNA"/>
</dbReference>
<accession>A0A3M7PIF4</accession>
<evidence type="ECO:0000313" key="1">
    <source>
        <dbReference type="EMBL" id="RMZ98437.1"/>
    </source>
</evidence>
<keyword evidence="2" id="KW-1185">Reference proteome</keyword>
<name>A0A3M7PIF4_BRAPC</name>
<gene>
    <name evidence="1" type="ORF">BpHYR1_053607</name>
</gene>
<dbReference type="Proteomes" id="UP000276133">
    <property type="component" value="Unassembled WGS sequence"/>
</dbReference>
<organism evidence="1 2">
    <name type="scientific">Brachionus plicatilis</name>
    <name type="common">Marine rotifer</name>
    <name type="synonym">Brachionus muelleri</name>
    <dbReference type="NCBI Taxonomy" id="10195"/>
    <lineage>
        <taxon>Eukaryota</taxon>
        <taxon>Metazoa</taxon>
        <taxon>Spiralia</taxon>
        <taxon>Gnathifera</taxon>
        <taxon>Rotifera</taxon>
        <taxon>Eurotatoria</taxon>
        <taxon>Monogononta</taxon>
        <taxon>Pseudotrocha</taxon>
        <taxon>Ploima</taxon>
        <taxon>Brachionidae</taxon>
        <taxon>Brachionus</taxon>
    </lineage>
</organism>